<feature type="transmembrane region" description="Helical" evidence="1">
    <location>
        <begin position="40"/>
        <end position="60"/>
    </location>
</feature>
<name>A0ABX5SX99_9MICO</name>
<keyword evidence="1" id="KW-0812">Transmembrane</keyword>
<keyword evidence="1" id="KW-1133">Transmembrane helix</keyword>
<dbReference type="RefSeq" id="WP_135068814.1">
    <property type="nucleotide sequence ID" value="NZ_CP038266.1"/>
</dbReference>
<evidence type="ECO:0008006" key="4">
    <source>
        <dbReference type="Google" id="ProtNLM"/>
    </source>
</evidence>
<keyword evidence="3" id="KW-1185">Reference proteome</keyword>
<reference evidence="2 3" key="1">
    <citation type="submission" date="2019-03" db="EMBL/GenBank/DDBJ databases">
        <authorList>
            <person name="Dong K."/>
        </authorList>
    </citation>
    <scope>NUCLEOTIDE SEQUENCE [LARGE SCALE GENOMIC DNA]</scope>
    <source>
        <strain evidence="3">dk512</strain>
    </source>
</reference>
<accession>A0ABX5SX99</accession>
<evidence type="ECO:0000313" key="3">
    <source>
        <dbReference type="Proteomes" id="UP000295748"/>
    </source>
</evidence>
<gene>
    <name evidence="2" type="ORF">E4K62_14995</name>
</gene>
<keyword evidence="1" id="KW-0472">Membrane</keyword>
<dbReference type="EMBL" id="CP038266">
    <property type="protein sequence ID" value="QBR89875.1"/>
    <property type="molecule type" value="Genomic_DNA"/>
</dbReference>
<dbReference type="Proteomes" id="UP000295748">
    <property type="component" value="Chromosome"/>
</dbReference>
<sequence length="62" mass="6143">MEDARPVRRPRAAAVIGIIVGALFLALGAAALLIGLGLVIGVIALVGGALTLAAAVFLLVRP</sequence>
<protein>
    <recommendedName>
        <fullName evidence="4">Major facilitator superfamily (MFS) profile domain-containing protein</fullName>
    </recommendedName>
</protein>
<proteinExistence type="predicted"/>
<evidence type="ECO:0000256" key="1">
    <source>
        <dbReference type="SAM" id="Phobius"/>
    </source>
</evidence>
<evidence type="ECO:0000313" key="2">
    <source>
        <dbReference type="EMBL" id="QBR89875.1"/>
    </source>
</evidence>
<organism evidence="2 3">
    <name type="scientific">Microbacterium wangchenii</name>
    <dbReference type="NCBI Taxonomy" id="2541726"/>
    <lineage>
        <taxon>Bacteria</taxon>
        <taxon>Bacillati</taxon>
        <taxon>Actinomycetota</taxon>
        <taxon>Actinomycetes</taxon>
        <taxon>Micrococcales</taxon>
        <taxon>Microbacteriaceae</taxon>
        <taxon>Microbacterium</taxon>
    </lineage>
</organism>
<feature type="transmembrane region" description="Helical" evidence="1">
    <location>
        <begin position="12"/>
        <end position="34"/>
    </location>
</feature>